<sequence length="147" mass="17252">MGKEEEELNHIWELFKDQPEEIRAKRQQVTSILNENPLSSFPKSISILTAFDELFECFSIGGQIRNYYRYGSLDSCIDQREKFWFAMKHGNLYGETKITEDSDIKQIDNANKVQEFFKTRLIKMKATGSSEDIWDARSKPLNNPFKE</sequence>
<proteinExistence type="predicted"/>
<reference evidence="1" key="1">
    <citation type="submission" date="2022-06" db="EMBL/GenBank/DDBJ databases">
        <authorList>
            <person name="Legras J.-L."/>
            <person name="Devillers H."/>
            <person name="Grondin C."/>
        </authorList>
    </citation>
    <scope>NUCLEOTIDE SEQUENCE</scope>
    <source>
        <strain evidence="1">CLIB 1444</strain>
    </source>
</reference>
<keyword evidence="2" id="KW-1185">Reference proteome</keyword>
<evidence type="ECO:0000313" key="2">
    <source>
        <dbReference type="Proteomes" id="UP001152531"/>
    </source>
</evidence>
<dbReference type="Proteomes" id="UP001152531">
    <property type="component" value="Unassembled WGS sequence"/>
</dbReference>
<comment type="caution">
    <text evidence="1">The sequence shown here is derived from an EMBL/GenBank/DDBJ whole genome shotgun (WGS) entry which is preliminary data.</text>
</comment>
<protein>
    <submittedName>
        <fullName evidence="1">Uncharacterized protein</fullName>
    </submittedName>
</protein>
<organism evidence="1 2">
    <name type="scientific">[Candida] jaroonii</name>
    <dbReference type="NCBI Taxonomy" id="467808"/>
    <lineage>
        <taxon>Eukaryota</taxon>
        <taxon>Fungi</taxon>
        <taxon>Dikarya</taxon>
        <taxon>Ascomycota</taxon>
        <taxon>Saccharomycotina</taxon>
        <taxon>Pichiomycetes</taxon>
        <taxon>Debaryomycetaceae</taxon>
        <taxon>Yamadazyma</taxon>
    </lineage>
</organism>
<name>A0ACA9YD28_9ASCO</name>
<dbReference type="EMBL" id="CALSDN010000011">
    <property type="protein sequence ID" value="CAH6722831.1"/>
    <property type="molecule type" value="Genomic_DNA"/>
</dbReference>
<evidence type="ECO:0000313" key="1">
    <source>
        <dbReference type="EMBL" id="CAH6722831.1"/>
    </source>
</evidence>
<gene>
    <name evidence="1" type="ORF">CLIB1444_11S02102</name>
</gene>
<accession>A0ACA9YD28</accession>